<dbReference type="EMBL" id="LLXJ01005762">
    <property type="protein sequence ID" value="PKB94638.1"/>
    <property type="molecule type" value="Genomic_DNA"/>
</dbReference>
<sequence length="316" mass="37415">MEERQAERLVIYIDPQKARKLDQIIVKQTPTINIDSQKAHNLDQHLALQKLYYRPEGLYRNVKRLWDACKKAGYSFPFIDVKKWLEGQAIYQIFHPSPKHIPYASYSKITKPNTVHQCDLIEIPYDEDSSEEVAEAFKSIYDNPNKPLNWPQKLQCDKGTEFMGYVTLLMDEHSVEIRRIIARFRHTSFAMVDRYARLFKYRVFKNQYSVEFLLPTGERCRECERFARRIVDNMNDTPTRLIGMSPNNATKLKQIYFKPSVKYNRPIGIDEPQLPKDESGPQRPFVREQLMHIKETSMLPPRWVLGNNQMRTRRSL</sequence>
<dbReference type="Proteomes" id="UP000232722">
    <property type="component" value="Unassembled WGS sequence"/>
</dbReference>
<evidence type="ECO:0000313" key="2">
    <source>
        <dbReference type="Proteomes" id="UP000232722"/>
    </source>
</evidence>
<proteinExistence type="predicted"/>
<gene>
    <name evidence="1" type="ORF">RhiirA5_438335</name>
</gene>
<dbReference type="VEuPathDB" id="FungiDB:RhiirFUN_024783"/>
<protein>
    <recommendedName>
        <fullName evidence="3">Integrase catalytic domain-containing protein</fullName>
    </recommendedName>
</protein>
<organism evidence="1 2">
    <name type="scientific">Rhizophagus irregularis</name>
    <dbReference type="NCBI Taxonomy" id="588596"/>
    <lineage>
        <taxon>Eukaryota</taxon>
        <taxon>Fungi</taxon>
        <taxon>Fungi incertae sedis</taxon>
        <taxon>Mucoromycota</taxon>
        <taxon>Glomeromycotina</taxon>
        <taxon>Glomeromycetes</taxon>
        <taxon>Glomerales</taxon>
        <taxon>Glomeraceae</taxon>
        <taxon>Rhizophagus</taxon>
    </lineage>
</organism>
<accession>A0A2N0NJ95</accession>
<dbReference type="InterPro" id="IPR036397">
    <property type="entry name" value="RNaseH_sf"/>
</dbReference>
<evidence type="ECO:0000313" key="1">
    <source>
        <dbReference type="EMBL" id="PKB94638.1"/>
    </source>
</evidence>
<comment type="caution">
    <text evidence="1">The sequence shown here is derived from an EMBL/GenBank/DDBJ whole genome shotgun (WGS) entry which is preliminary data.</text>
</comment>
<dbReference type="GO" id="GO:0003676">
    <property type="term" value="F:nucleic acid binding"/>
    <property type="evidence" value="ECO:0007669"/>
    <property type="project" value="InterPro"/>
</dbReference>
<dbReference type="VEuPathDB" id="FungiDB:RhiirA1_483743"/>
<evidence type="ECO:0008006" key="3">
    <source>
        <dbReference type="Google" id="ProtNLM"/>
    </source>
</evidence>
<dbReference type="Gene3D" id="3.30.420.10">
    <property type="entry name" value="Ribonuclease H-like superfamily/Ribonuclease H"/>
    <property type="match status" value="1"/>
</dbReference>
<dbReference type="AlphaFoldDB" id="A0A2N0NJ95"/>
<name>A0A2N0NJ95_9GLOM</name>
<reference evidence="1 2" key="1">
    <citation type="submission" date="2016-04" db="EMBL/GenBank/DDBJ databases">
        <title>Genome analyses suggest a sexual origin of heterokaryosis in a supposedly ancient asexual fungus.</title>
        <authorList>
            <person name="Ropars J."/>
            <person name="Sedzielewska K."/>
            <person name="Noel J."/>
            <person name="Charron P."/>
            <person name="Farinelli L."/>
            <person name="Marton T."/>
            <person name="Kruger M."/>
            <person name="Pelin A."/>
            <person name="Brachmann A."/>
            <person name="Corradi N."/>
        </authorList>
    </citation>
    <scope>NUCLEOTIDE SEQUENCE [LARGE SCALE GENOMIC DNA]</scope>
    <source>
        <strain evidence="1 2">A5</strain>
    </source>
</reference>
<reference evidence="1 2" key="2">
    <citation type="submission" date="2017-09" db="EMBL/GenBank/DDBJ databases">
        <title>Extensive intraspecific genome diversity in a model arbuscular mycorrhizal fungus.</title>
        <authorList>
            <person name="Chen E.C."/>
            <person name="Morin E."/>
            <person name="Beaudet D."/>
            <person name="Noel J."/>
            <person name="Ndikumana S."/>
            <person name="Charron P."/>
            <person name="St-Onge C."/>
            <person name="Giorgi J."/>
            <person name="Grigoriev I.V."/>
            <person name="Roux C."/>
            <person name="Martin F.M."/>
            <person name="Corradi N."/>
        </authorList>
    </citation>
    <scope>NUCLEOTIDE SEQUENCE [LARGE SCALE GENOMIC DNA]</scope>
    <source>
        <strain evidence="1 2">A5</strain>
    </source>
</reference>